<dbReference type="AlphaFoldDB" id="A0A0P1ATE4"/>
<feature type="transmembrane region" description="Helical" evidence="1">
    <location>
        <begin position="12"/>
        <end position="35"/>
    </location>
</feature>
<evidence type="ECO:0000256" key="1">
    <source>
        <dbReference type="SAM" id="Phobius"/>
    </source>
</evidence>
<protein>
    <submittedName>
        <fullName evidence="2">Uncharacterized protein</fullName>
    </submittedName>
</protein>
<reference evidence="3" key="1">
    <citation type="submission" date="2014-09" db="EMBL/GenBank/DDBJ databases">
        <authorList>
            <person name="Sharma Rahul"/>
            <person name="Thines Marco"/>
        </authorList>
    </citation>
    <scope>NUCLEOTIDE SEQUENCE [LARGE SCALE GENOMIC DNA]</scope>
</reference>
<keyword evidence="1" id="KW-1133">Transmembrane helix</keyword>
<organism evidence="2 3">
    <name type="scientific">Plasmopara halstedii</name>
    <name type="common">Downy mildew of sunflower</name>
    <dbReference type="NCBI Taxonomy" id="4781"/>
    <lineage>
        <taxon>Eukaryota</taxon>
        <taxon>Sar</taxon>
        <taxon>Stramenopiles</taxon>
        <taxon>Oomycota</taxon>
        <taxon>Peronosporomycetes</taxon>
        <taxon>Peronosporales</taxon>
        <taxon>Peronosporaceae</taxon>
        <taxon>Plasmopara</taxon>
    </lineage>
</organism>
<sequence length="74" mass="8544">MYYLLLLLLRRYCSLVFLFFVLAQYSMWAFSTIVMRLTSTSSFPKGLNISLQMTNGRCGRAREPITAIKIIPCN</sequence>
<dbReference type="Proteomes" id="UP000054928">
    <property type="component" value="Unassembled WGS sequence"/>
</dbReference>
<keyword evidence="3" id="KW-1185">Reference proteome</keyword>
<dbReference type="EMBL" id="CCYD01001204">
    <property type="protein sequence ID" value="CEG44546.1"/>
    <property type="molecule type" value="Genomic_DNA"/>
</dbReference>
<keyword evidence="1" id="KW-0472">Membrane</keyword>
<evidence type="ECO:0000313" key="3">
    <source>
        <dbReference type="Proteomes" id="UP000054928"/>
    </source>
</evidence>
<evidence type="ECO:0000313" key="2">
    <source>
        <dbReference type="EMBL" id="CEG44546.1"/>
    </source>
</evidence>
<proteinExistence type="predicted"/>
<dbReference type="GeneID" id="36410341"/>
<keyword evidence="1" id="KW-0812">Transmembrane</keyword>
<dbReference type="RefSeq" id="XP_024580915.1">
    <property type="nucleotide sequence ID" value="XM_024730660.2"/>
</dbReference>
<accession>A0A0P1ATE4</accession>
<name>A0A0P1ATE4_PLAHL</name>